<comment type="caution">
    <text evidence="1">The sequence shown here is derived from an EMBL/GenBank/DDBJ whole genome shotgun (WGS) entry which is preliminary data.</text>
</comment>
<reference evidence="1 2" key="1">
    <citation type="submission" date="2016-08" db="EMBL/GenBank/DDBJ databases">
        <title>Hymenobacter coccineus sp. nov., Hymenobacter lapidarius sp. nov. and Hymenobacter glacialis sp. nov., isolated from Antarctic soil.</title>
        <authorList>
            <person name="Sedlacek I."/>
            <person name="Kralova S."/>
            <person name="Kyrova K."/>
            <person name="Maslanova I."/>
            <person name="Stankova E."/>
            <person name="Vrbovska V."/>
            <person name="Nemec M."/>
            <person name="Bartak M."/>
            <person name="Svec P."/>
            <person name="Busse H.-J."/>
            <person name="Pantucek R."/>
        </authorList>
    </citation>
    <scope>NUCLEOTIDE SEQUENCE [LARGE SCALE GENOMIC DNA]</scope>
    <source>
        <strain evidence="1 2">CCM 8648</strain>
    </source>
</reference>
<protein>
    <submittedName>
        <fullName evidence="1">Uncharacterized protein</fullName>
    </submittedName>
</protein>
<dbReference type="EMBL" id="MDZC01000068">
    <property type="protein sequence ID" value="OGX84649.1"/>
    <property type="molecule type" value="Genomic_DNA"/>
</dbReference>
<keyword evidence="2" id="KW-1185">Reference proteome</keyword>
<proteinExistence type="predicted"/>
<name>A0A1G1T196_9BACT</name>
<sequence length="158" mass="18081">MLTVDKEFIRYEAPPVSSTGTVRQAPSFIIPLSDVKIIGYAPRVIMDDESDFVVLVSSNGQINYFNLDVVGTAAPLLLEEHFGYCIREQVPAYSFEETNWHTFILYPSTLFGQTLFRKWSWFTPRGFVKNMGKHVAMDNPMWEQLTDEASAYLLTVKK</sequence>
<evidence type="ECO:0000313" key="1">
    <source>
        <dbReference type="EMBL" id="OGX84649.1"/>
    </source>
</evidence>
<organism evidence="1 2">
    <name type="scientific">Hymenobacter glacialis</name>
    <dbReference type="NCBI Taxonomy" id="1908236"/>
    <lineage>
        <taxon>Bacteria</taxon>
        <taxon>Pseudomonadati</taxon>
        <taxon>Bacteroidota</taxon>
        <taxon>Cytophagia</taxon>
        <taxon>Cytophagales</taxon>
        <taxon>Hymenobacteraceae</taxon>
        <taxon>Hymenobacter</taxon>
    </lineage>
</organism>
<dbReference type="STRING" id="1908236.BEN48_02610"/>
<evidence type="ECO:0000313" key="2">
    <source>
        <dbReference type="Proteomes" id="UP000177791"/>
    </source>
</evidence>
<accession>A0A1G1T196</accession>
<dbReference type="Proteomes" id="UP000177791">
    <property type="component" value="Unassembled WGS sequence"/>
</dbReference>
<dbReference type="AlphaFoldDB" id="A0A1G1T196"/>
<gene>
    <name evidence="1" type="ORF">BEN48_02610</name>
</gene>
<dbReference type="RefSeq" id="WP_070734749.1">
    <property type="nucleotide sequence ID" value="NZ_MDZC01000068.1"/>
</dbReference>